<dbReference type="Proteomes" id="UP000256970">
    <property type="component" value="Unassembled WGS sequence"/>
</dbReference>
<dbReference type="AlphaFoldDB" id="A0A383W963"/>
<accession>A0A383W963</accession>
<dbReference type="Pfam" id="PF13875">
    <property type="entry name" value="DUF4202"/>
    <property type="match status" value="1"/>
</dbReference>
<evidence type="ECO:0008006" key="4">
    <source>
        <dbReference type="Google" id="ProtNLM"/>
    </source>
</evidence>
<dbReference type="PANTHER" id="PTHR41729:SF1">
    <property type="entry name" value="GLUTAMYL-TRNA SYNTHETASE"/>
    <property type="match status" value="1"/>
</dbReference>
<organism evidence="2 3">
    <name type="scientific">Tetradesmus obliquus</name>
    <name type="common">Green alga</name>
    <name type="synonym">Acutodesmus obliquus</name>
    <dbReference type="NCBI Taxonomy" id="3088"/>
    <lineage>
        <taxon>Eukaryota</taxon>
        <taxon>Viridiplantae</taxon>
        <taxon>Chlorophyta</taxon>
        <taxon>core chlorophytes</taxon>
        <taxon>Chlorophyceae</taxon>
        <taxon>CS clade</taxon>
        <taxon>Sphaeropleales</taxon>
        <taxon>Scenedesmaceae</taxon>
        <taxon>Tetradesmus</taxon>
    </lineage>
</organism>
<dbReference type="EMBL" id="FNXT01001202">
    <property type="protein sequence ID" value="SZX73971.1"/>
    <property type="molecule type" value="Genomic_DNA"/>
</dbReference>
<protein>
    <recommendedName>
        <fullName evidence="4">DUF4202 domain-containing protein</fullName>
    </recommendedName>
</protein>
<dbReference type="InterPro" id="IPR025255">
    <property type="entry name" value="DUF4202"/>
</dbReference>
<keyword evidence="3" id="KW-1185">Reference proteome</keyword>
<dbReference type="PANTHER" id="PTHR41729">
    <property type="entry name" value="GLUTAMYL-TRNA SYNTHETASE"/>
    <property type="match status" value="1"/>
</dbReference>
<evidence type="ECO:0000256" key="1">
    <source>
        <dbReference type="SAM" id="MobiDB-lite"/>
    </source>
</evidence>
<feature type="compositionally biased region" description="Low complexity" evidence="1">
    <location>
        <begin position="36"/>
        <end position="46"/>
    </location>
</feature>
<evidence type="ECO:0000313" key="2">
    <source>
        <dbReference type="EMBL" id="SZX73971.1"/>
    </source>
</evidence>
<dbReference type="STRING" id="3088.A0A383W963"/>
<evidence type="ECO:0000313" key="3">
    <source>
        <dbReference type="Proteomes" id="UP000256970"/>
    </source>
</evidence>
<proteinExistence type="predicted"/>
<gene>
    <name evidence="2" type="ORF">BQ4739_LOCUS14230</name>
</gene>
<feature type="region of interest" description="Disordered" evidence="1">
    <location>
        <begin position="14"/>
        <end position="51"/>
    </location>
</feature>
<name>A0A383W963_TETOB</name>
<reference evidence="2 3" key="1">
    <citation type="submission" date="2016-10" db="EMBL/GenBank/DDBJ databases">
        <authorList>
            <person name="Cai Z."/>
        </authorList>
    </citation>
    <scope>NUCLEOTIDE SEQUENCE [LARGE SCALE GENOMIC DNA]</scope>
</reference>
<sequence>MICAPQRLHCHKAHHQAAKQTPQQQLRLRHSRHTTTRTSSSSSSSSAVTSPRLQQVLDAIDTLNAQDPRTVSWQGQDLPYELAYSQWLTEWVLQLQQQPSEELRIVARGQHVQRWKTPRSSYPEGKAGYFQWREGLKASHAATVVEIMQAAGYDEASQQRVTRFILKKDLKKDPENQVVEDALCLVFMQHQFADLLAKEGPDKMVDIVRKTWAKMGEGGRAAALSLALPADQAAVVQRALSG</sequence>